<feature type="domain" description="VWFA" evidence="1">
    <location>
        <begin position="303"/>
        <end position="473"/>
    </location>
</feature>
<protein>
    <submittedName>
        <fullName evidence="2">VWA domain-containing protein</fullName>
    </submittedName>
</protein>
<dbReference type="SUPFAM" id="SSF53300">
    <property type="entry name" value="vWA-like"/>
    <property type="match status" value="1"/>
</dbReference>
<dbReference type="SMART" id="SM00327">
    <property type="entry name" value="VWA"/>
    <property type="match status" value="1"/>
</dbReference>
<keyword evidence="3" id="KW-1185">Reference proteome</keyword>
<name>A0ABU5IA64_9BURK</name>
<evidence type="ECO:0000259" key="1">
    <source>
        <dbReference type="SMART" id="SM00327"/>
    </source>
</evidence>
<dbReference type="PANTHER" id="PTHR36846">
    <property type="entry name" value="PROTEIN VIAA"/>
    <property type="match status" value="1"/>
</dbReference>
<reference evidence="2 3" key="1">
    <citation type="submission" date="2023-11" db="EMBL/GenBank/DDBJ databases">
        <title>Draft genome of Azohydromonas lata strain H1 (DSM1123), a polyhydroxyalkanoate producer.</title>
        <authorList>
            <person name="Traversa D."/>
            <person name="D'Addabbo P."/>
            <person name="Pazzani C."/>
            <person name="Manzari C."/>
            <person name="Chiara M."/>
            <person name="Scrascia M."/>
        </authorList>
    </citation>
    <scope>NUCLEOTIDE SEQUENCE [LARGE SCALE GENOMIC DNA]</scope>
    <source>
        <strain evidence="2 3">H1</strain>
    </source>
</reference>
<comment type="caution">
    <text evidence="2">The sequence shown here is derived from an EMBL/GenBank/DDBJ whole genome shotgun (WGS) entry which is preliminary data.</text>
</comment>
<proteinExistence type="predicted"/>
<dbReference type="PANTHER" id="PTHR36846:SF1">
    <property type="entry name" value="PROTEIN VIAA"/>
    <property type="match status" value="1"/>
</dbReference>
<evidence type="ECO:0000313" key="2">
    <source>
        <dbReference type="EMBL" id="MDZ5455996.1"/>
    </source>
</evidence>
<dbReference type="EMBL" id="JAXOJX010000005">
    <property type="protein sequence ID" value="MDZ5455996.1"/>
    <property type="molecule type" value="Genomic_DNA"/>
</dbReference>
<dbReference type="Gene3D" id="3.40.50.410">
    <property type="entry name" value="von Willebrand factor, type A domain"/>
    <property type="match status" value="1"/>
</dbReference>
<gene>
    <name evidence="2" type="ORF">SM757_05370</name>
</gene>
<organism evidence="2 3">
    <name type="scientific">Azohydromonas lata</name>
    <dbReference type="NCBI Taxonomy" id="45677"/>
    <lineage>
        <taxon>Bacteria</taxon>
        <taxon>Pseudomonadati</taxon>
        <taxon>Pseudomonadota</taxon>
        <taxon>Betaproteobacteria</taxon>
        <taxon>Burkholderiales</taxon>
        <taxon>Sphaerotilaceae</taxon>
        <taxon>Azohydromonas</taxon>
    </lineage>
</organism>
<dbReference type="InterPro" id="IPR036465">
    <property type="entry name" value="vWFA_dom_sf"/>
</dbReference>
<dbReference type="Pfam" id="PF13519">
    <property type="entry name" value="VWA_2"/>
    <property type="match status" value="1"/>
</dbReference>
<sequence length="505" mass="55129">MPEPQMEDGGALDRPYDRLSALPRALWLPTLIASAGERAQRLADARIWLDNLVAGTLPPVGADFGDAAAAAPLRRAVGELGLPTLARGVGALAEQVLRTLLWYLDRIVDHQPWLTRAQAIARVAEDFKAEWQLESAGLEEQLALLRSLGDLGHMRWDELHGQLHSRSWQAARKASEWLQQLPALVTLIRRLGRAERSAAAPAPQAQESPRAAPPAALRAVETRLLDAPGEIVGVRFSSRPERMLAGEAVMLTHPVLKKLWRARHAEARLLSWETQAVLTDWRVDPQAPPQHHAAQTDPVPLERGPIILCLDTSGSMRGAPENIAKAVAIAALRAANEQGRACKLIAFGGPGEVLERDLGSGAAGLQALLELMGQSFDGGTDIQTPIERALERVHEARWQQADVLLVSDGEFGCTPHTLQRLEQAQQRFGLRVQGVLVGDRETMGLLEVCDDIHWVRDWRRYADAAEGGDGRGFSPVHSKSLTALYFPNALSQRAARHGTSNKSLS</sequence>
<evidence type="ECO:0000313" key="3">
    <source>
        <dbReference type="Proteomes" id="UP001293718"/>
    </source>
</evidence>
<dbReference type="Proteomes" id="UP001293718">
    <property type="component" value="Unassembled WGS sequence"/>
</dbReference>
<accession>A0ABU5IA64</accession>
<dbReference type="InterPro" id="IPR002035">
    <property type="entry name" value="VWF_A"/>
</dbReference>
<dbReference type="RefSeq" id="WP_322464678.1">
    <property type="nucleotide sequence ID" value="NZ_JAXOJX010000005.1"/>
</dbReference>